<comment type="cofactor">
    <cofactor evidence="1">
        <name>thiamine diphosphate</name>
        <dbReference type="ChEBI" id="CHEBI:58937"/>
    </cofactor>
</comment>
<dbReference type="PANTHER" id="PTHR43257:SF2">
    <property type="entry name" value="PYRUVATE DEHYDROGENASE E1 COMPONENT SUBUNIT BETA"/>
    <property type="match status" value="1"/>
</dbReference>
<dbReference type="InterPro" id="IPR029061">
    <property type="entry name" value="THDP-binding"/>
</dbReference>
<gene>
    <name evidence="5" type="ORF">LCGC14_2772310</name>
</gene>
<proteinExistence type="predicted"/>
<protein>
    <recommendedName>
        <fullName evidence="4">Transketolase-like pyrimidine-binding domain-containing protein</fullName>
    </recommendedName>
</protein>
<dbReference type="EMBL" id="LAZR01051262">
    <property type="protein sequence ID" value="KKK85537.1"/>
    <property type="molecule type" value="Genomic_DNA"/>
</dbReference>
<dbReference type="SUPFAM" id="SSF52922">
    <property type="entry name" value="TK C-terminal domain-like"/>
    <property type="match status" value="1"/>
</dbReference>
<dbReference type="SUPFAM" id="SSF52518">
    <property type="entry name" value="Thiamin diphosphate-binding fold (THDP-binding)"/>
    <property type="match status" value="1"/>
</dbReference>
<dbReference type="Gene3D" id="3.40.50.970">
    <property type="match status" value="1"/>
</dbReference>
<dbReference type="Gene3D" id="3.40.50.920">
    <property type="match status" value="1"/>
</dbReference>
<evidence type="ECO:0000256" key="3">
    <source>
        <dbReference type="ARBA" id="ARBA00023052"/>
    </source>
</evidence>
<evidence type="ECO:0000256" key="1">
    <source>
        <dbReference type="ARBA" id="ARBA00001964"/>
    </source>
</evidence>
<dbReference type="InterPro" id="IPR009014">
    <property type="entry name" value="Transketo_C/PFOR_II"/>
</dbReference>
<feature type="domain" description="Transketolase-like pyrimidine-binding" evidence="4">
    <location>
        <begin position="4"/>
        <end position="179"/>
    </location>
</feature>
<comment type="caution">
    <text evidence="5">The sequence shown here is derived from an EMBL/GenBank/DDBJ whole genome shotgun (WGS) entry which is preliminary data.</text>
</comment>
<dbReference type="InterPro" id="IPR033248">
    <property type="entry name" value="Transketolase_C"/>
</dbReference>
<evidence type="ECO:0000256" key="2">
    <source>
        <dbReference type="ARBA" id="ARBA00023002"/>
    </source>
</evidence>
<keyword evidence="2" id="KW-0560">Oxidoreductase</keyword>
<dbReference type="FunFam" id="3.40.50.970:FF:000001">
    <property type="entry name" value="Pyruvate dehydrogenase E1 beta subunit"/>
    <property type="match status" value="1"/>
</dbReference>
<organism evidence="5">
    <name type="scientific">marine sediment metagenome</name>
    <dbReference type="NCBI Taxonomy" id="412755"/>
    <lineage>
        <taxon>unclassified sequences</taxon>
        <taxon>metagenomes</taxon>
        <taxon>ecological metagenomes</taxon>
    </lineage>
</organism>
<name>A0A0F8YVS0_9ZZZZ</name>
<dbReference type="AlphaFoldDB" id="A0A0F8YVS0"/>
<dbReference type="SMART" id="SM00861">
    <property type="entry name" value="Transket_pyr"/>
    <property type="match status" value="1"/>
</dbReference>
<accession>A0A0F8YVS0</accession>
<evidence type="ECO:0000313" key="5">
    <source>
        <dbReference type="EMBL" id="KKK85537.1"/>
    </source>
</evidence>
<dbReference type="GO" id="GO:0016491">
    <property type="term" value="F:oxidoreductase activity"/>
    <property type="evidence" value="ECO:0007669"/>
    <property type="project" value="UniProtKB-KW"/>
</dbReference>
<dbReference type="InterPro" id="IPR005475">
    <property type="entry name" value="Transketolase-like_Pyr-bd"/>
</dbReference>
<keyword evidence="3" id="KW-0786">Thiamine pyrophosphate</keyword>
<dbReference type="Pfam" id="PF02780">
    <property type="entry name" value="Transketolase_C"/>
    <property type="match status" value="1"/>
</dbReference>
<dbReference type="CDD" id="cd07036">
    <property type="entry name" value="TPP_PYR_E1-PDHc-beta_like"/>
    <property type="match status" value="1"/>
</dbReference>
<feature type="non-terminal residue" evidence="5">
    <location>
        <position position="324"/>
    </location>
</feature>
<sequence>MREITYSQALNEALREEMQGEERVFIIGEDIAIHGGTYNVSKGLLREFGEKRVKDTPISEAAIVGLGVGAALTGLRPVVEIMYIDFATVAMDQIVNQAAKLRYMTGGMAKLPLVIRTQGGSGTGEAAQHTQSLEAWFIHIPGLKVVMPSTPYDAKGLFKTAIRDDNPVIFIDHKLLFSKKGPVPEDTYTIPLGEADIKKEGEDVTVVATSLMVHKVLAAARKLEGQGISLEVIDPRTLLPLDKKTIVNSVKKTHRLMIVHEAYSRGGIGSIITEEVMEEVFDSLDAPIKVLGGKNIPIPYSPPLEEVMIPQEKDIICQIRDWYS</sequence>
<dbReference type="NCBIfam" id="NF006667">
    <property type="entry name" value="PRK09212.1"/>
    <property type="match status" value="1"/>
</dbReference>
<reference evidence="5" key="1">
    <citation type="journal article" date="2015" name="Nature">
        <title>Complex archaea that bridge the gap between prokaryotes and eukaryotes.</title>
        <authorList>
            <person name="Spang A."/>
            <person name="Saw J.H."/>
            <person name="Jorgensen S.L."/>
            <person name="Zaremba-Niedzwiedzka K."/>
            <person name="Martijn J."/>
            <person name="Lind A.E."/>
            <person name="van Eijk R."/>
            <person name="Schleper C."/>
            <person name="Guy L."/>
            <person name="Ettema T.J."/>
        </authorList>
    </citation>
    <scope>NUCLEOTIDE SEQUENCE</scope>
</reference>
<dbReference type="FunFam" id="3.40.50.920:FF:000001">
    <property type="entry name" value="Pyruvate dehydrogenase E1 beta subunit"/>
    <property type="match status" value="1"/>
</dbReference>
<evidence type="ECO:0000259" key="4">
    <source>
        <dbReference type="SMART" id="SM00861"/>
    </source>
</evidence>
<dbReference type="Pfam" id="PF02779">
    <property type="entry name" value="Transket_pyr"/>
    <property type="match status" value="1"/>
</dbReference>
<dbReference type="PANTHER" id="PTHR43257">
    <property type="entry name" value="PYRUVATE DEHYDROGENASE E1 COMPONENT BETA SUBUNIT"/>
    <property type="match status" value="1"/>
</dbReference>